<dbReference type="GO" id="GO:0030288">
    <property type="term" value="C:outer membrane-bounded periplasmic space"/>
    <property type="evidence" value="ECO:0007669"/>
    <property type="project" value="TreeGrafter"/>
</dbReference>
<evidence type="ECO:0000256" key="5">
    <source>
        <dbReference type="SAM" id="MobiDB-lite"/>
    </source>
</evidence>
<dbReference type="PROSITE" id="PS51318">
    <property type="entry name" value="TAT"/>
    <property type="match status" value="1"/>
</dbReference>
<keyword evidence="6" id="KW-0472">Membrane</keyword>
<feature type="domain" description="Gram-positive cocci surface proteins LPxTG" evidence="8">
    <location>
        <begin position="793"/>
        <end position="827"/>
    </location>
</feature>
<dbReference type="SUPFAM" id="SSF55816">
    <property type="entry name" value="5'-nucleotidase (syn. UDP-sugar hydrolase), C-terminal domain"/>
    <property type="match status" value="1"/>
</dbReference>
<dbReference type="GO" id="GO:0008253">
    <property type="term" value="F:5'-nucleotidase activity"/>
    <property type="evidence" value="ECO:0007669"/>
    <property type="project" value="TreeGrafter"/>
</dbReference>
<evidence type="ECO:0000313" key="9">
    <source>
        <dbReference type="EMBL" id="HJB10008.1"/>
    </source>
</evidence>
<dbReference type="Pfam" id="PF02872">
    <property type="entry name" value="5_nucleotid_C"/>
    <property type="match status" value="1"/>
</dbReference>
<accession>A0A9D2LCM5</accession>
<keyword evidence="6" id="KW-1133">Transmembrane helix</keyword>
<proteinExistence type="predicted"/>
<dbReference type="PROSITE" id="PS50847">
    <property type="entry name" value="GRAM_POS_ANCHORING"/>
    <property type="match status" value="1"/>
</dbReference>
<dbReference type="AlphaFoldDB" id="A0A9D2LCM5"/>
<evidence type="ECO:0000256" key="4">
    <source>
        <dbReference type="ARBA" id="ARBA00023088"/>
    </source>
</evidence>
<keyword evidence="3 7" id="KW-0732">Signal</keyword>
<comment type="caution">
    <text evidence="9">The sequence shown here is derived from an EMBL/GenBank/DDBJ whole genome shotgun (WGS) entry which is preliminary data.</text>
</comment>
<feature type="compositionally biased region" description="Basic and acidic residues" evidence="5">
    <location>
        <begin position="783"/>
        <end position="793"/>
    </location>
</feature>
<evidence type="ECO:0000313" key="10">
    <source>
        <dbReference type="Proteomes" id="UP000823823"/>
    </source>
</evidence>
<dbReference type="Gene3D" id="3.60.21.10">
    <property type="match status" value="1"/>
</dbReference>
<name>A0A9D2LCM5_9MICO</name>
<keyword evidence="1" id="KW-0134">Cell wall</keyword>
<dbReference type="InterPro" id="IPR006179">
    <property type="entry name" value="5_nucleotidase/apyrase"/>
</dbReference>
<dbReference type="InterPro" id="IPR029052">
    <property type="entry name" value="Metallo-depent_PP-like"/>
</dbReference>
<feature type="transmembrane region" description="Helical" evidence="6">
    <location>
        <begin position="800"/>
        <end position="820"/>
    </location>
</feature>
<sequence>MFEFSARRAARGAAAGVGAVAVAFAGFVLPLGAQAADTGDQVNLLGFNDFHGALSAGSAFACTVTSTQEQHPNSALLSAGDSVGGTEFASAVQDDEPTIDFLNALGVGATAIGNHEYDQGYDDLTDRIEPRTDFPDLAANVYLESGERAHEPYAIVDAGDVRVAVVGAVTTKTIGKVSPAAIEGLEFRDPVDSLNEAVAELQDSGEDYDVVVAAYHEGASGDGASGEAPANTDPIFDKIVDETSAEVDAIFNGDSHQTYAYSAPGPDDQERPVVQTGDNGGLLGSITLEYEEADGWSLAEDGLELIPTADADLEACAGDPVFDEASAIAEQALEDAEEAGAAPVGTISGDITTSWDSGVAQYVDGRRQAIDPVTDQASTKGDNRARHSAAGDMLSDSMKWYLEDQGNVEGQEVIGWMNPGGIRAELWYEAAGADGDGVVTYGEANSMAPFGNTLHSGEVTGAQFKQMLEEQWQRDVDGEPSSEFLAFSVSHNVEYVFDSTREQDDRILDIRVAGEPIDLEANYTIVTASFLFEGGDNMWALSEAEGVSDAGVLDRDALVEFLAAEENQDLDPDFAQQQLEVQMVEAGEYDEAEGIDTDPVLRVLGAESESLGAPEIDSVVVDAGDHGTFEAEYELNEELGRYAADVELTDWLCVPEDTEVPLTITATPDTGTAITLDVPSFTWEAGKAPEDCEASDEDDADGGEHDGDEDDATPAPDDDESPAPGDGDGDGDGSPTPGDGDGDGDGSPAPGDDDGSPALGDADDDGATPPPSAGDGATGDGRAGSDDTVRGDLARTGTDAAPFAAAIAFAMLAGLGGLGLRHRLTRD</sequence>
<dbReference type="GO" id="GO:0008768">
    <property type="term" value="F:UDP-sugar diphosphatase activity"/>
    <property type="evidence" value="ECO:0007669"/>
    <property type="project" value="TreeGrafter"/>
</dbReference>
<dbReference type="Gene3D" id="3.90.780.10">
    <property type="entry name" value="5'-Nucleotidase, C-terminal domain"/>
    <property type="match status" value="1"/>
</dbReference>
<organism evidence="9 10">
    <name type="scientific">Candidatus Brachybacterium merdavium</name>
    <dbReference type="NCBI Taxonomy" id="2838513"/>
    <lineage>
        <taxon>Bacteria</taxon>
        <taxon>Bacillati</taxon>
        <taxon>Actinomycetota</taxon>
        <taxon>Actinomycetes</taxon>
        <taxon>Micrococcales</taxon>
        <taxon>Dermabacteraceae</taxon>
        <taxon>Brachybacterium</taxon>
    </lineage>
</organism>
<dbReference type="PRINTS" id="PR01607">
    <property type="entry name" value="APYRASEFAMLY"/>
</dbReference>
<dbReference type="InterPro" id="IPR019931">
    <property type="entry name" value="LPXTG_anchor"/>
</dbReference>
<gene>
    <name evidence="9" type="ORF">H9786_05685</name>
</gene>
<evidence type="ECO:0000256" key="2">
    <source>
        <dbReference type="ARBA" id="ARBA00022525"/>
    </source>
</evidence>
<protein>
    <submittedName>
        <fullName evidence="9">Bifunctional metallophosphatase/5'-nucleotidase</fullName>
    </submittedName>
</protein>
<dbReference type="Proteomes" id="UP000823823">
    <property type="component" value="Unassembled WGS sequence"/>
</dbReference>
<feature type="compositionally biased region" description="Acidic residues" evidence="5">
    <location>
        <begin position="691"/>
        <end position="731"/>
    </location>
</feature>
<dbReference type="InterPro" id="IPR006311">
    <property type="entry name" value="TAT_signal"/>
</dbReference>
<evidence type="ECO:0000256" key="3">
    <source>
        <dbReference type="ARBA" id="ARBA00022729"/>
    </source>
</evidence>
<dbReference type="EMBL" id="DWZH01000039">
    <property type="protein sequence ID" value="HJB10008.1"/>
    <property type="molecule type" value="Genomic_DNA"/>
</dbReference>
<dbReference type="PANTHER" id="PTHR11575">
    <property type="entry name" value="5'-NUCLEOTIDASE-RELATED"/>
    <property type="match status" value="1"/>
</dbReference>
<feature type="compositionally biased region" description="Acidic residues" evidence="5">
    <location>
        <begin position="751"/>
        <end position="766"/>
    </location>
</feature>
<keyword evidence="4" id="KW-0572">Peptidoglycan-anchor</keyword>
<dbReference type="PANTHER" id="PTHR11575:SF24">
    <property type="entry name" value="5'-NUCLEOTIDASE"/>
    <property type="match status" value="1"/>
</dbReference>
<dbReference type="InterPro" id="IPR008334">
    <property type="entry name" value="5'-Nucleotdase_C"/>
</dbReference>
<dbReference type="GO" id="GO:0009166">
    <property type="term" value="P:nucleotide catabolic process"/>
    <property type="evidence" value="ECO:0007669"/>
    <property type="project" value="InterPro"/>
</dbReference>
<dbReference type="SUPFAM" id="SSF56300">
    <property type="entry name" value="Metallo-dependent phosphatases"/>
    <property type="match status" value="1"/>
</dbReference>
<evidence type="ECO:0000256" key="6">
    <source>
        <dbReference type="SAM" id="Phobius"/>
    </source>
</evidence>
<feature type="region of interest" description="Disordered" evidence="5">
    <location>
        <begin position="687"/>
        <end position="794"/>
    </location>
</feature>
<feature type="signal peptide" evidence="7">
    <location>
        <begin position="1"/>
        <end position="35"/>
    </location>
</feature>
<reference evidence="9" key="2">
    <citation type="submission" date="2021-04" db="EMBL/GenBank/DDBJ databases">
        <authorList>
            <person name="Gilroy R."/>
        </authorList>
    </citation>
    <scope>NUCLEOTIDE SEQUENCE</scope>
    <source>
        <strain evidence="9">ChiHjej13B12-24818</strain>
    </source>
</reference>
<evidence type="ECO:0000256" key="1">
    <source>
        <dbReference type="ARBA" id="ARBA00022512"/>
    </source>
</evidence>
<keyword evidence="6" id="KW-0812">Transmembrane</keyword>
<evidence type="ECO:0000259" key="8">
    <source>
        <dbReference type="PROSITE" id="PS50847"/>
    </source>
</evidence>
<reference evidence="9" key="1">
    <citation type="journal article" date="2021" name="PeerJ">
        <title>Extensive microbial diversity within the chicken gut microbiome revealed by metagenomics and culture.</title>
        <authorList>
            <person name="Gilroy R."/>
            <person name="Ravi A."/>
            <person name="Getino M."/>
            <person name="Pursley I."/>
            <person name="Horton D.L."/>
            <person name="Alikhan N.F."/>
            <person name="Baker D."/>
            <person name="Gharbi K."/>
            <person name="Hall N."/>
            <person name="Watson M."/>
            <person name="Adriaenssens E.M."/>
            <person name="Foster-Nyarko E."/>
            <person name="Jarju S."/>
            <person name="Secka A."/>
            <person name="Antonio M."/>
            <person name="Oren A."/>
            <person name="Chaudhuri R.R."/>
            <person name="La Ragione R."/>
            <person name="Hildebrand F."/>
            <person name="Pallen M.J."/>
        </authorList>
    </citation>
    <scope>NUCLEOTIDE SEQUENCE</scope>
    <source>
        <strain evidence="9">ChiHjej13B12-24818</strain>
    </source>
</reference>
<evidence type="ECO:0000256" key="7">
    <source>
        <dbReference type="SAM" id="SignalP"/>
    </source>
</evidence>
<keyword evidence="2" id="KW-0964">Secreted</keyword>
<dbReference type="InterPro" id="IPR036907">
    <property type="entry name" value="5'-Nucleotdase_C_sf"/>
</dbReference>
<feature type="chain" id="PRO_5039149424" evidence="7">
    <location>
        <begin position="36"/>
        <end position="827"/>
    </location>
</feature>